<protein>
    <submittedName>
        <fullName evidence="1 2">Uncharacterized protein</fullName>
    </submittedName>
</protein>
<gene>
    <name evidence="1" type="ORF">GLYMA_03G088700</name>
</gene>
<reference evidence="1 2" key="1">
    <citation type="journal article" date="2010" name="Nature">
        <title>Genome sequence of the palaeopolyploid soybean.</title>
        <authorList>
            <person name="Schmutz J."/>
            <person name="Cannon S.B."/>
            <person name="Schlueter J."/>
            <person name="Ma J."/>
            <person name="Mitros T."/>
            <person name="Nelson W."/>
            <person name="Hyten D.L."/>
            <person name="Song Q."/>
            <person name="Thelen J.J."/>
            <person name="Cheng J."/>
            <person name="Xu D."/>
            <person name="Hellsten U."/>
            <person name="May G.D."/>
            <person name="Yu Y."/>
            <person name="Sakurai T."/>
            <person name="Umezawa T."/>
            <person name="Bhattacharyya M.K."/>
            <person name="Sandhu D."/>
            <person name="Valliyodan B."/>
            <person name="Lindquist E."/>
            <person name="Peto M."/>
            <person name="Grant D."/>
            <person name="Shu S."/>
            <person name="Goodstein D."/>
            <person name="Barry K."/>
            <person name="Futrell-Griggs M."/>
            <person name="Abernathy B."/>
            <person name="Du J."/>
            <person name="Tian Z."/>
            <person name="Zhu L."/>
            <person name="Gill N."/>
            <person name="Joshi T."/>
            <person name="Libault M."/>
            <person name="Sethuraman A."/>
            <person name="Zhang X.-C."/>
            <person name="Shinozaki K."/>
            <person name="Nguyen H.T."/>
            <person name="Wing R.A."/>
            <person name="Cregan P."/>
            <person name="Specht J."/>
            <person name="Grimwood J."/>
            <person name="Rokhsar D."/>
            <person name="Stacey G."/>
            <person name="Shoemaker R.C."/>
            <person name="Jackson S.A."/>
        </authorList>
    </citation>
    <scope>NUCLEOTIDE SEQUENCE</scope>
    <source>
        <strain evidence="2">cv. Williams 82</strain>
        <tissue evidence="1">Callus</tissue>
    </source>
</reference>
<dbReference type="Proteomes" id="UP000008827">
    <property type="component" value="Chromosome 3"/>
</dbReference>
<evidence type="ECO:0000313" key="3">
    <source>
        <dbReference type="Proteomes" id="UP000008827"/>
    </source>
</evidence>
<reference evidence="1" key="3">
    <citation type="submission" date="2018-07" db="EMBL/GenBank/DDBJ databases">
        <title>WGS assembly of Glycine max.</title>
        <authorList>
            <person name="Schmutz J."/>
            <person name="Cannon S."/>
            <person name="Schlueter J."/>
            <person name="Ma J."/>
            <person name="Mitros T."/>
            <person name="Nelson W."/>
            <person name="Hyten D."/>
            <person name="Song Q."/>
            <person name="Thelen J."/>
            <person name="Cheng J."/>
            <person name="Xu D."/>
            <person name="Hellsten U."/>
            <person name="May G."/>
            <person name="Yu Y."/>
            <person name="Sakurai T."/>
            <person name="Umezawa T."/>
            <person name="Bhattacharyya M."/>
            <person name="Sandhu D."/>
            <person name="Valliyodan B."/>
            <person name="Lindquist E."/>
            <person name="Peto M."/>
            <person name="Grant D."/>
            <person name="Shu S."/>
            <person name="Goodstein D."/>
            <person name="Barry K."/>
            <person name="Futrell-Griggs M."/>
            <person name="Abernathy B."/>
            <person name="Du J."/>
            <person name="Tian Z."/>
            <person name="Zhu L."/>
            <person name="Gill N."/>
            <person name="Joshi T."/>
            <person name="Libault M."/>
            <person name="Sethuraman A."/>
            <person name="Zhang X."/>
            <person name="Shinozaki K."/>
            <person name="Nguyen H."/>
            <person name="Wing R."/>
            <person name="Cregan P."/>
            <person name="Specht J."/>
            <person name="Grimwood J."/>
            <person name="Rokhsar D."/>
            <person name="Stacey G."/>
            <person name="Shoemaker R."/>
            <person name="Jackson S."/>
        </authorList>
    </citation>
    <scope>NUCLEOTIDE SEQUENCE</scope>
    <source>
        <tissue evidence="1">Callus</tissue>
    </source>
</reference>
<dbReference type="EMBL" id="CM000836">
    <property type="protein sequence ID" value="KRH66185.1"/>
    <property type="molecule type" value="Genomic_DNA"/>
</dbReference>
<evidence type="ECO:0000313" key="1">
    <source>
        <dbReference type="EMBL" id="KRH66185.1"/>
    </source>
</evidence>
<reference evidence="2" key="2">
    <citation type="submission" date="2018-02" db="UniProtKB">
        <authorList>
            <consortium name="EnsemblPlants"/>
        </authorList>
    </citation>
    <scope>IDENTIFICATION</scope>
    <source>
        <strain evidence="2">Williams 82</strain>
    </source>
</reference>
<name>A0A0R0KLV4_SOYBN</name>
<dbReference type="EnsemblPlants" id="KRH66185">
    <property type="protein sequence ID" value="KRH66185"/>
    <property type="gene ID" value="GLYMA_03G088700"/>
</dbReference>
<keyword evidence="3" id="KW-1185">Reference proteome</keyword>
<organism evidence="1">
    <name type="scientific">Glycine max</name>
    <name type="common">Soybean</name>
    <name type="synonym">Glycine hispida</name>
    <dbReference type="NCBI Taxonomy" id="3847"/>
    <lineage>
        <taxon>Eukaryota</taxon>
        <taxon>Viridiplantae</taxon>
        <taxon>Streptophyta</taxon>
        <taxon>Embryophyta</taxon>
        <taxon>Tracheophyta</taxon>
        <taxon>Spermatophyta</taxon>
        <taxon>Magnoliopsida</taxon>
        <taxon>eudicotyledons</taxon>
        <taxon>Gunneridae</taxon>
        <taxon>Pentapetalae</taxon>
        <taxon>rosids</taxon>
        <taxon>fabids</taxon>
        <taxon>Fabales</taxon>
        <taxon>Fabaceae</taxon>
        <taxon>Papilionoideae</taxon>
        <taxon>50 kb inversion clade</taxon>
        <taxon>NPAAA clade</taxon>
        <taxon>indigoferoid/millettioid clade</taxon>
        <taxon>Phaseoleae</taxon>
        <taxon>Glycine</taxon>
        <taxon>Glycine subgen. Soja</taxon>
    </lineage>
</organism>
<evidence type="ECO:0000313" key="2">
    <source>
        <dbReference type="EnsemblPlants" id="KRH66185"/>
    </source>
</evidence>
<dbReference type="InParanoid" id="A0A0R0KLV4"/>
<dbReference type="Gramene" id="KRH66185">
    <property type="protein sequence ID" value="KRH66185"/>
    <property type="gene ID" value="GLYMA_03G088700"/>
</dbReference>
<proteinExistence type="predicted"/>
<sequence>MDTLNIFANQIGSNSWMSPIWNYTVNDLLLEDENEAKKVKLKSTHYAIIDGEVFRRGISAPLLKCLKDNEA</sequence>
<accession>A0A0R0KLV4</accession>
<dbReference type="AlphaFoldDB" id="A0A0R0KLV4"/>